<proteinExistence type="predicted"/>
<gene>
    <name evidence="1" type="ORF">NT6N_20460</name>
</gene>
<evidence type="ECO:0000313" key="1">
    <source>
        <dbReference type="EMBL" id="BDS07006.1"/>
    </source>
</evidence>
<accession>A0AAT9FM61</accession>
<dbReference type="EMBL" id="AP026866">
    <property type="protein sequence ID" value="BDS07006.1"/>
    <property type="molecule type" value="Genomic_DNA"/>
</dbReference>
<reference evidence="1" key="1">
    <citation type="submission" date="2024-07" db="EMBL/GenBank/DDBJ databases">
        <title>Complete genome sequence of Verrucomicrobiaceae bacterium NT6N.</title>
        <authorList>
            <person name="Huang C."/>
            <person name="Takami H."/>
            <person name="Hamasaki K."/>
        </authorList>
    </citation>
    <scope>NUCLEOTIDE SEQUENCE</scope>
    <source>
        <strain evidence="1">NT6N</strain>
    </source>
</reference>
<dbReference type="AlphaFoldDB" id="A0AAT9FM61"/>
<dbReference type="KEGG" id="osu:NT6N_20460"/>
<sequence length="71" mass="7432">MGDPSIRDYLLGRAHFDFAVGLGGAYAIGGGAKGVFRVGLVFFERQRVGDVLELAAAECAVASFATGLPWL</sequence>
<name>A0AAT9FM61_9BACT</name>
<organism evidence="1">
    <name type="scientific">Oceaniferula spumae</name>
    <dbReference type="NCBI Taxonomy" id="2979115"/>
    <lineage>
        <taxon>Bacteria</taxon>
        <taxon>Pseudomonadati</taxon>
        <taxon>Verrucomicrobiota</taxon>
        <taxon>Verrucomicrobiia</taxon>
        <taxon>Verrucomicrobiales</taxon>
        <taxon>Verrucomicrobiaceae</taxon>
        <taxon>Oceaniferula</taxon>
    </lineage>
</organism>
<protein>
    <submittedName>
        <fullName evidence="1">Uncharacterized protein</fullName>
    </submittedName>
</protein>